<dbReference type="Pfam" id="PF11006">
    <property type="entry name" value="DUF2845"/>
    <property type="match status" value="1"/>
</dbReference>
<protein>
    <recommendedName>
        <fullName evidence="3">DUF2845 domain-containing protein</fullName>
    </recommendedName>
</protein>
<dbReference type="RefSeq" id="WP_183167136.1">
    <property type="nucleotide sequence ID" value="NZ_JACHXI010000013.1"/>
</dbReference>
<dbReference type="InterPro" id="IPR021268">
    <property type="entry name" value="DUF2845"/>
</dbReference>
<name>A0A839T3Z1_AZOMA</name>
<proteinExistence type="predicted"/>
<comment type="caution">
    <text evidence="1">The sequence shown here is derived from an EMBL/GenBank/DDBJ whole genome shotgun (WGS) entry which is preliminary data.</text>
</comment>
<dbReference type="Proteomes" id="UP000549250">
    <property type="component" value="Unassembled WGS sequence"/>
</dbReference>
<reference evidence="1 2" key="1">
    <citation type="submission" date="2020-08" db="EMBL/GenBank/DDBJ databases">
        <title>Genomic Encyclopedia of Type Strains, Phase III (KMG-III): the genomes of soil and plant-associated and newly described type strains.</title>
        <authorList>
            <person name="Whitman W."/>
        </authorList>
    </citation>
    <scope>NUCLEOTIDE SEQUENCE [LARGE SCALE GENOMIC DNA]</scope>
    <source>
        <strain evidence="1 2">CECT 4462</strain>
    </source>
</reference>
<keyword evidence="2" id="KW-1185">Reference proteome</keyword>
<evidence type="ECO:0000313" key="2">
    <source>
        <dbReference type="Proteomes" id="UP000549250"/>
    </source>
</evidence>
<dbReference type="AlphaFoldDB" id="A0A839T3Z1"/>
<accession>A0A839T3Z1</accession>
<evidence type="ECO:0000313" key="1">
    <source>
        <dbReference type="EMBL" id="MBB3104251.1"/>
    </source>
</evidence>
<organism evidence="1 2">
    <name type="scientific">Azomonas macrocytogenes</name>
    <name type="common">Azotobacter macrocytogenes</name>
    <dbReference type="NCBI Taxonomy" id="69962"/>
    <lineage>
        <taxon>Bacteria</taxon>
        <taxon>Pseudomonadati</taxon>
        <taxon>Pseudomonadota</taxon>
        <taxon>Gammaproteobacteria</taxon>
        <taxon>Pseudomonadales</taxon>
        <taxon>Pseudomonadaceae</taxon>
        <taxon>Azomonas</taxon>
    </lineage>
</organism>
<gene>
    <name evidence="1" type="ORF">FHR87_002666</name>
</gene>
<evidence type="ECO:0008006" key="3">
    <source>
        <dbReference type="Google" id="ProtNLM"/>
    </source>
</evidence>
<dbReference type="EMBL" id="JACHXI010000013">
    <property type="protein sequence ID" value="MBB3104251.1"/>
    <property type="molecule type" value="Genomic_DNA"/>
</dbReference>
<sequence length="104" mass="12096">MPNRISTPIIGAVLVLITYQAQADTYRCNRQLVSSEATTNEVLEKCGEPADRLQIGSRETLDNYGFRYEVRVEEWIYGPEHGMYHFLRFEGNRLKQVDSRRGNR</sequence>